<evidence type="ECO:0000256" key="3">
    <source>
        <dbReference type="ARBA" id="ARBA00023136"/>
    </source>
</evidence>
<dbReference type="PIRSF" id="PIRSF002854">
    <property type="entry name" value="MetQ"/>
    <property type="match status" value="1"/>
</dbReference>
<comment type="similarity">
    <text evidence="6">Belongs to the nlpA lipoprotein family.</text>
</comment>
<accession>A0AAW9NX04</accession>
<keyword evidence="5 6" id="KW-0449">Lipoprotein</keyword>
<feature type="region of interest" description="Disordered" evidence="8">
    <location>
        <begin position="26"/>
        <end position="47"/>
    </location>
</feature>
<dbReference type="AlphaFoldDB" id="A0AAW9NX04"/>
<protein>
    <recommendedName>
        <fullName evidence="6">Lipoprotein</fullName>
    </recommendedName>
</protein>
<dbReference type="Proteomes" id="UP001344888">
    <property type="component" value="Unassembled WGS sequence"/>
</dbReference>
<evidence type="ECO:0000256" key="9">
    <source>
        <dbReference type="SAM" id="SignalP"/>
    </source>
</evidence>
<evidence type="ECO:0000256" key="5">
    <source>
        <dbReference type="ARBA" id="ARBA00023288"/>
    </source>
</evidence>
<evidence type="ECO:0000256" key="1">
    <source>
        <dbReference type="ARBA" id="ARBA00004635"/>
    </source>
</evidence>
<name>A0AAW9NX04_9BACL</name>
<dbReference type="SUPFAM" id="SSF53850">
    <property type="entry name" value="Periplasmic binding protein-like II"/>
    <property type="match status" value="1"/>
</dbReference>
<keyword evidence="4" id="KW-0564">Palmitate</keyword>
<evidence type="ECO:0000256" key="7">
    <source>
        <dbReference type="PIRSR" id="PIRSR002854-1"/>
    </source>
</evidence>
<dbReference type="PROSITE" id="PS51257">
    <property type="entry name" value="PROKAR_LIPOPROTEIN"/>
    <property type="match status" value="1"/>
</dbReference>
<feature type="chain" id="PRO_5043342523" description="Lipoprotein" evidence="9">
    <location>
        <begin position="22"/>
        <end position="291"/>
    </location>
</feature>
<keyword evidence="2 9" id="KW-0732">Signal</keyword>
<dbReference type="PANTHER" id="PTHR30429:SF0">
    <property type="entry name" value="METHIONINE-BINDING LIPOPROTEIN METQ"/>
    <property type="match status" value="1"/>
</dbReference>
<evidence type="ECO:0000256" key="2">
    <source>
        <dbReference type="ARBA" id="ARBA00022729"/>
    </source>
</evidence>
<keyword evidence="11" id="KW-1185">Reference proteome</keyword>
<feature type="compositionally biased region" description="Polar residues" evidence="8">
    <location>
        <begin position="31"/>
        <end position="47"/>
    </location>
</feature>
<keyword evidence="3" id="KW-0472">Membrane</keyword>
<organism evidence="10 11">
    <name type="scientific">Metasolibacillus meyeri</name>
    <dbReference type="NCBI Taxonomy" id="1071052"/>
    <lineage>
        <taxon>Bacteria</taxon>
        <taxon>Bacillati</taxon>
        <taxon>Bacillota</taxon>
        <taxon>Bacilli</taxon>
        <taxon>Bacillales</taxon>
        <taxon>Caryophanaceae</taxon>
        <taxon>Metasolibacillus</taxon>
    </lineage>
</organism>
<dbReference type="InterPro" id="IPR004872">
    <property type="entry name" value="Lipoprotein_NlpA"/>
</dbReference>
<evidence type="ECO:0000256" key="4">
    <source>
        <dbReference type="ARBA" id="ARBA00023139"/>
    </source>
</evidence>
<reference evidence="10 11" key="1">
    <citation type="submission" date="2023-03" db="EMBL/GenBank/DDBJ databases">
        <title>Bacillus Genome Sequencing.</title>
        <authorList>
            <person name="Dunlap C."/>
        </authorList>
    </citation>
    <scope>NUCLEOTIDE SEQUENCE [LARGE SCALE GENOMIC DNA]</scope>
    <source>
        <strain evidence="10 11">B-59205</strain>
    </source>
</reference>
<sequence length="291" mass="31676">MKKWLSILLLSVLALVLVACGAKENDKEEANTGSNTESDNGTTETTEPTKLVVGASYGLHDIILEQAKPILAEQGVELEIQQYQDYVLPNQDLESGALDANYFQHIPYLEYEIAEKGYDFVNAGGIHIEPIAIYSQKYQALDELPDGATIIISNSVTDQGRILTLFENLGLITLAEGIDKTAAVIDDIVDNPKNLVIDASSAPEMLTTYYKNGEGDAVVINSNFAIDFKLDPVNDSIAIEGSESPYVNVIATRAGDENSDAIKKLIDVLHSKEIQDFILNEWGGAVVPVEK</sequence>
<dbReference type="RefSeq" id="WP_326123424.1">
    <property type="nucleotide sequence ID" value="NZ_JARSFG010000015.1"/>
</dbReference>
<evidence type="ECO:0000256" key="6">
    <source>
        <dbReference type="PIRNR" id="PIRNR002854"/>
    </source>
</evidence>
<comment type="caution">
    <text evidence="10">The sequence shown here is derived from an EMBL/GenBank/DDBJ whole genome shotgun (WGS) entry which is preliminary data.</text>
</comment>
<feature type="signal peptide" evidence="9">
    <location>
        <begin position="1"/>
        <end position="21"/>
    </location>
</feature>
<feature type="lipid moiety-binding region" description="S-diacylglycerol cysteine" evidence="7">
    <location>
        <position position="20"/>
    </location>
</feature>
<dbReference type="PANTHER" id="PTHR30429">
    <property type="entry name" value="D-METHIONINE-BINDING LIPOPROTEIN METQ"/>
    <property type="match status" value="1"/>
</dbReference>
<evidence type="ECO:0000256" key="8">
    <source>
        <dbReference type="SAM" id="MobiDB-lite"/>
    </source>
</evidence>
<comment type="subcellular location">
    <subcellularLocation>
        <location evidence="1">Membrane</location>
        <topology evidence="1">Lipid-anchor</topology>
    </subcellularLocation>
</comment>
<evidence type="ECO:0000313" key="11">
    <source>
        <dbReference type="Proteomes" id="UP001344888"/>
    </source>
</evidence>
<dbReference type="Gene3D" id="3.40.190.10">
    <property type="entry name" value="Periplasmic binding protein-like II"/>
    <property type="match status" value="2"/>
</dbReference>
<dbReference type="Pfam" id="PF03180">
    <property type="entry name" value="Lipoprotein_9"/>
    <property type="match status" value="1"/>
</dbReference>
<proteinExistence type="inferred from homology"/>
<gene>
    <name evidence="10" type="ORF">P9B03_10650</name>
</gene>
<evidence type="ECO:0000313" key="10">
    <source>
        <dbReference type="EMBL" id="MEC1178943.1"/>
    </source>
</evidence>
<dbReference type="EMBL" id="JARSFG010000015">
    <property type="protein sequence ID" value="MEC1178943.1"/>
    <property type="molecule type" value="Genomic_DNA"/>
</dbReference>
<dbReference type="GO" id="GO:0016020">
    <property type="term" value="C:membrane"/>
    <property type="evidence" value="ECO:0007669"/>
    <property type="project" value="UniProtKB-SubCell"/>
</dbReference>